<dbReference type="OrthoDB" id="694615at2759"/>
<proteinExistence type="predicted"/>
<feature type="region of interest" description="Disordered" evidence="1">
    <location>
        <begin position="1"/>
        <end position="20"/>
    </location>
</feature>
<reference evidence="2 3" key="1">
    <citation type="journal article" date="2019" name="Sci. Rep.">
        <title>A high-quality genome of Eragrostis curvula grass provides insights into Poaceae evolution and supports new strategies to enhance forage quality.</title>
        <authorList>
            <person name="Carballo J."/>
            <person name="Santos B.A.C.M."/>
            <person name="Zappacosta D."/>
            <person name="Garbus I."/>
            <person name="Selva J.P."/>
            <person name="Gallo C.A."/>
            <person name="Diaz A."/>
            <person name="Albertini E."/>
            <person name="Caccamo M."/>
            <person name="Echenique V."/>
        </authorList>
    </citation>
    <scope>NUCLEOTIDE SEQUENCE [LARGE SCALE GENOMIC DNA]</scope>
    <source>
        <strain evidence="3">cv. Victoria</strain>
        <tissue evidence="2">Leaf</tissue>
    </source>
</reference>
<name>A0A5J9WKY4_9POAL</name>
<feature type="region of interest" description="Disordered" evidence="1">
    <location>
        <begin position="305"/>
        <end position="336"/>
    </location>
</feature>
<accession>A0A5J9WKY4</accession>
<dbReference type="EMBL" id="RWGY01000002">
    <property type="protein sequence ID" value="TVU49372.1"/>
    <property type="molecule type" value="Genomic_DNA"/>
</dbReference>
<protein>
    <submittedName>
        <fullName evidence="2">Uncharacterized protein</fullName>
    </submittedName>
</protein>
<gene>
    <name evidence="2" type="ORF">EJB05_00680</name>
</gene>
<comment type="caution">
    <text evidence="2">The sequence shown here is derived from an EMBL/GenBank/DDBJ whole genome shotgun (WGS) entry which is preliminary data.</text>
</comment>
<sequence length="597" mass="64417">MAPRLSSTAPTTPPAIASSTAFPPASSDLVSKRFGSSAVVSSPSSSSDFFLVASFGRSAVRINEDSVGLILQSCLGGVAKDFRVILLRDWCFRFSVSCKDVGFMIYRLRSVINQHFALFFALWGNGGPDSVRQKQIWDAIQDEEWHLVCRSKKSYAAVVKSPPPPPIHGDRDDLRSHIEAKKRFAGARNANKAIVSYSKRPASSVFQRLRYPNDYFKKNYAADFSGFQQKSRFGASVAGNFQKGCAVHRASDEPKLDRACSSASVPCSSGDIQISNQAHIPPWKSSGQILCFRCLSPDHRVINCNNEASPPPPNNAAHVRGPAPMDDDRSPAARYGGRDSAFSAFSGAAADFAASGGVRDDNVDAVQARPVVARALFNPNAPPESSRARTALIGPLPPPPALTIGQSAAMTKNVAMQLVKVAVDQGTEEPGKMLMPHPEDLASRALHLLPPPTAQAEEENQDEEADVMEIEASAFKKTPNKKRRAKKLRAPISTFYLRRSNRLRQAEGYHHNAAPEGMVDDAALVEVPVGEAPVAMEHAPMEMQLYVPAPADQNIEAPAPHLSIENIQAIGTGFVQLQPSAVTAAALNAAFSDDDKE</sequence>
<dbReference type="PANTHER" id="PTHR33075">
    <property type="entry name" value="OS02G0499800 PROTEIN"/>
    <property type="match status" value="1"/>
</dbReference>
<evidence type="ECO:0000256" key="1">
    <source>
        <dbReference type="SAM" id="MobiDB-lite"/>
    </source>
</evidence>
<dbReference type="AlphaFoldDB" id="A0A5J9WKY4"/>
<dbReference type="Gramene" id="TVU49372">
    <property type="protein sequence ID" value="TVU49372"/>
    <property type="gene ID" value="EJB05_00680"/>
</dbReference>
<dbReference type="PANTHER" id="PTHR33075:SF7">
    <property type="entry name" value="OS02G0303350 PROTEIN"/>
    <property type="match status" value="1"/>
</dbReference>
<evidence type="ECO:0000313" key="3">
    <source>
        <dbReference type="Proteomes" id="UP000324897"/>
    </source>
</evidence>
<keyword evidence="3" id="KW-1185">Reference proteome</keyword>
<dbReference type="Proteomes" id="UP000324897">
    <property type="component" value="Chromosome 6"/>
</dbReference>
<feature type="compositionally biased region" description="Polar residues" evidence="1">
    <location>
        <begin position="1"/>
        <end position="10"/>
    </location>
</feature>
<feature type="non-terminal residue" evidence="2">
    <location>
        <position position="1"/>
    </location>
</feature>
<evidence type="ECO:0000313" key="2">
    <source>
        <dbReference type="EMBL" id="TVU49372.1"/>
    </source>
</evidence>
<organism evidence="2 3">
    <name type="scientific">Eragrostis curvula</name>
    <name type="common">weeping love grass</name>
    <dbReference type="NCBI Taxonomy" id="38414"/>
    <lineage>
        <taxon>Eukaryota</taxon>
        <taxon>Viridiplantae</taxon>
        <taxon>Streptophyta</taxon>
        <taxon>Embryophyta</taxon>
        <taxon>Tracheophyta</taxon>
        <taxon>Spermatophyta</taxon>
        <taxon>Magnoliopsida</taxon>
        <taxon>Liliopsida</taxon>
        <taxon>Poales</taxon>
        <taxon>Poaceae</taxon>
        <taxon>PACMAD clade</taxon>
        <taxon>Chloridoideae</taxon>
        <taxon>Eragrostideae</taxon>
        <taxon>Eragrostidinae</taxon>
        <taxon>Eragrostis</taxon>
    </lineage>
</organism>